<keyword evidence="2" id="KW-1185">Reference proteome</keyword>
<dbReference type="Proteomes" id="UP000299102">
    <property type="component" value="Unassembled WGS sequence"/>
</dbReference>
<comment type="caution">
    <text evidence="1">The sequence shown here is derived from an EMBL/GenBank/DDBJ whole genome shotgun (WGS) entry which is preliminary data.</text>
</comment>
<reference evidence="1 2" key="1">
    <citation type="journal article" date="2019" name="Commun. Biol.">
        <title>The bagworm genome reveals a unique fibroin gene that provides high tensile strength.</title>
        <authorList>
            <person name="Kono N."/>
            <person name="Nakamura H."/>
            <person name="Ohtoshi R."/>
            <person name="Tomita M."/>
            <person name="Numata K."/>
            <person name="Arakawa K."/>
        </authorList>
    </citation>
    <scope>NUCLEOTIDE SEQUENCE [LARGE SCALE GENOMIC DNA]</scope>
</reference>
<evidence type="ECO:0000313" key="1">
    <source>
        <dbReference type="EMBL" id="GBP10724.1"/>
    </source>
</evidence>
<dbReference type="EMBL" id="BGZK01000042">
    <property type="protein sequence ID" value="GBP10724.1"/>
    <property type="molecule type" value="Genomic_DNA"/>
</dbReference>
<dbReference type="AlphaFoldDB" id="A0A4C1T9B5"/>
<sequence length="124" mass="13629">MLTLTTTSTDTTVDIDEVIVVNERKNGAARLVKYLSLTEYRREVAASAVGFRLMSESSGGPLSPPSHRSPPSFRSPSFKYTIYFQEAGNALVGVRVSMGGDDRLFTAASQARSHLKYAIKKHFI</sequence>
<name>A0A4C1T9B5_EUMVA</name>
<proteinExistence type="predicted"/>
<evidence type="ECO:0000313" key="2">
    <source>
        <dbReference type="Proteomes" id="UP000299102"/>
    </source>
</evidence>
<organism evidence="1 2">
    <name type="scientific">Eumeta variegata</name>
    <name type="common">Bagworm moth</name>
    <name type="synonym">Eumeta japonica</name>
    <dbReference type="NCBI Taxonomy" id="151549"/>
    <lineage>
        <taxon>Eukaryota</taxon>
        <taxon>Metazoa</taxon>
        <taxon>Ecdysozoa</taxon>
        <taxon>Arthropoda</taxon>
        <taxon>Hexapoda</taxon>
        <taxon>Insecta</taxon>
        <taxon>Pterygota</taxon>
        <taxon>Neoptera</taxon>
        <taxon>Endopterygota</taxon>
        <taxon>Lepidoptera</taxon>
        <taxon>Glossata</taxon>
        <taxon>Ditrysia</taxon>
        <taxon>Tineoidea</taxon>
        <taxon>Psychidae</taxon>
        <taxon>Oiketicinae</taxon>
        <taxon>Eumeta</taxon>
    </lineage>
</organism>
<accession>A0A4C1T9B5</accession>
<protein>
    <submittedName>
        <fullName evidence="1">Uncharacterized protein</fullName>
    </submittedName>
</protein>
<gene>
    <name evidence="1" type="ORF">EVAR_6282_1</name>
</gene>